<evidence type="ECO:0000313" key="2">
    <source>
        <dbReference type="Proteomes" id="UP000509791"/>
    </source>
</evidence>
<accession>A0A7U7C892</accession>
<protein>
    <submittedName>
        <fullName evidence="1">Uncharacterized protein</fullName>
    </submittedName>
</protein>
<evidence type="ECO:0000313" key="1">
    <source>
        <dbReference type="EMBL" id="CAD0153038.1"/>
    </source>
</evidence>
<dbReference type="EMBL" id="LR822027">
    <property type="protein sequence ID" value="CAD0153038.1"/>
    <property type="molecule type" value="Genomic_DNA"/>
</dbReference>
<gene>
    <name evidence="1" type="ORF">STHERMO_1757</name>
</gene>
<proteinExistence type="predicted"/>
<organism evidence="1 2">
    <name type="scientific">Streptococcus thermophilus</name>
    <dbReference type="NCBI Taxonomy" id="1308"/>
    <lineage>
        <taxon>Bacteria</taxon>
        <taxon>Bacillati</taxon>
        <taxon>Bacillota</taxon>
        <taxon>Bacilli</taxon>
        <taxon>Lactobacillales</taxon>
        <taxon>Streptococcaceae</taxon>
        <taxon>Streptococcus</taxon>
    </lineage>
</organism>
<reference evidence="1 2" key="1">
    <citation type="submission" date="2020-06" db="EMBL/GenBank/DDBJ databases">
        <authorList>
            <person name="Chuat V."/>
        </authorList>
    </citation>
    <scope>NUCLEOTIDE SEQUENCE [LARGE SCALE GENOMIC DNA]</scope>
    <source>
        <strain evidence="1">STH_CIRM_998</strain>
    </source>
</reference>
<name>A0A7U7C892_STRTR</name>
<dbReference type="Proteomes" id="UP000509791">
    <property type="component" value="Chromosome"/>
</dbReference>
<dbReference type="AlphaFoldDB" id="A0A7U7C892"/>
<sequence>MTRAFLLCYSLGSNKKQVIMFRILKIDDDFVYLSHPDGRLKK</sequence>